<keyword evidence="1" id="KW-0732">Signal</keyword>
<dbReference type="STRING" id="862515.HMPREF0658_1951"/>
<dbReference type="RefSeq" id="WP_006950302.1">
    <property type="nucleotide sequence ID" value="NZ_GL397214.1"/>
</dbReference>
<dbReference type="eggNOG" id="ENOG5032SU0">
    <property type="taxonomic scope" value="Bacteria"/>
</dbReference>
<evidence type="ECO:0000259" key="2">
    <source>
        <dbReference type="Pfam" id="PF16403"/>
    </source>
</evidence>
<feature type="domain" description="BT-2262-like C-terminal" evidence="3">
    <location>
        <begin position="115"/>
        <end position="238"/>
    </location>
</feature>
<gene>
    <name evidence="4" type="ORF">HMPREF0658_1951</name>
</gene>
<dbReference type="InterPro" id="IPR032180">
    <property type="entry name" value="BT_2262-like_C"/>
</dbReference>
<reference evidence="4" key="1">
    <citation type="submission" date="2010-07" db="EMBL/GenBank/DDBJ databases">
        <authorList>
            <person name="Muzny D."/>
            <person name="Qin X."/>
            <person name="Deng J."/>
            <person name="Jiang H."/>
            <person name="Liu Y."/>
            <person name="Qu J."/>
            <person name="Song X.-Z."/>
            <person name="Zhang L."/>
            <person name="Thornton R."/>
            <person name="Coyle M."/>
            <person name="Francisco L."/>
            <person name="Jackson L."/>
            <person name="Javaid M."/>
            <person name="Korchina V."/>
            <person name="Kovar C."/>
            <person name="Mata R."/>
            <person name="Mathew T."/>
            <person name="Ngo R."/>
            <person name="Nguyen L."/>
            <person name="Nguyen N."/>
            <person name="Okwuonu G."/>
            <person name="Ongeri F."/>
            <person name="Pham C."/>
            <person name="Simmons D."/>
            <person name="Wilczek-Boney K."/>
            <person name="Hale W."/>
            <person name="Jakkamsetti A."/>
            <person name="Pham P."/>
            <person name="Ruth R."/>
            <person name="San Lucas F."/>
            <person name="Warren J."/>
            <person name="Zhang J."/>
            <person name="Zhao Z."/>
            <person name="Zhou C."/>
            <person name="Zhu D."/>
            <person name="Lee S."/>
            <person name="Bess C."/>
            <person name="Blankenburg K."/>
            <person name="Forbes L."/>
            <person name="Fu Q."/>
            <person name="Gubbala S."/>
            <person name="Hirani K."/>
            <person name="Jayaseelan J.C."/>
            <person name="Lara F."/>
            <person name="Munidasa M."/>
            <person name="Palculict T."/>
            <person name="Patil S."/>
            <person name="Pu L.-L."/>
            <person name="Saada N."/>
            <person name="Tang L."/>
            <person name="Weissenberger G."/>
            <person name="Zhu Y."/>
            <person name="Hemphill L."/>
            <person name="Shang Y."/>
            <person name="Youmans B."/>
            <person name="Ayvaz T."/>
            <person name="Ross M."/>
            <person name="Santibanez J."/>
            <person name="Aqrawi P."/>
            <person name="Gross S."/>
            <person name="Joshi V."/>
            <person name="Fowler G."/>
            <person name="Nazareth L."/>
            <person name="Reid J."/>
            <person name="Worley K."/>
            <person name="Petrosino J."/>
            <person name="Highlander S."/>
            <person name="Gibbs R."/>
        </authorList>
    </citation>
    <scope>NUCLEOTIDE SEQUENCE [LARGE SCALE GENOMIC DNA]</scope>
    <source>
        <strain evidence="4">DSM 16973</strain>
    </source>
</reference>
<dbReference type="Pfam" id="PF16404">
    <property type="entry name" value="BT_2262-like_C"/>
    <property type="match status" value="1"/>
</dbReference>
<evidence type="ECO:0000256" key="1">
    <source>
        <dbReference type="SAM" id="SignalP"/>
    </source>
</evidence>
<accession>E0NUU6</accession>
<proteinExistence type="predicted"/>
<dbReference type="HOGENOM" id="CLU_104611_0_0_10"/>
<dbReference type="EMBL" id="AEEI01000054">
    <property type="protein sequence ID" value="EFM01101.1"/>
    <property type="molecule type" value="Genomic_DNA"/>
</dbReference>
<keyword evidence="5" id="KW-1185">Reference proteome</keyword>
<dbReference type="PROSITE" id="PS51257">
    <property type="entry name" value="PROKAR_LIPOPROTEIN"/>
    <property type="match status" value="1"/>
</dbReference>
<dbReference type="BioCyc" id="PMAR862515-HMP:GMOO-1979-MONOMER"/>
<evidence type="ECO:0000313" key="4">
    <source>
        <dbReference type="EMBL" id="EFM01101.1"/>
    </source>
</evidence>
<dbReference type="InterPro" id="IPR032179">
    <property type="entry name" value="Cry22Aa_Ig-like"/>
</dbReference>
<feature type="signal peptide" evidence="1">
    <location>
        <begin position="1"/>
        <end position="25"/>
    </location>
</feature>
<dbReference type="OrthoDB" id="1026566at2"/>
<sequence>MKTMKKYLITCLPLLIMLLSFGSCSKDEEMTDARITYYVQFEIQGSNFVELPVGTNYTDAGCKATWNGEDYTSKITVTGLDKIDKNVPGLYDVTYSATNPEGFTTSVTRTVAVCDPSITDDITGNYVTVNGTKRVREGTETPYPKFKVNIEKKAPGLFYVDDMLGGYYAQKVGYGETTAMKGYIQLHADGTITACSGYVENWGDSYTAFTDGKWDSGTGEITWDVTYAKMHFIVVLNK</sequence>
<organism evidence="4 5">
    <name type="scientific">Hoylesella marshii DSM 16973 = JCM 13450</name>
    <dbReference type="NCBI Taxonomy" id="862515"/>
    <lineage>
        <taxon>Bacteria</taxon>
        <taxon>Pseudomonadati</taxon>
        <taxon>Bacteroidota</taxon>
        <taxon>Bacteroidia</taxon>
        <taxon>Bacteroidales</taxon>
        <taxon>Prevotellaceae</taxon>
        <taxon>Hoylesella</taxon>
    </lineage>
</organism>
<dbReference type="InterPro" id="IPR013783">
    <property type="entry name" value="Ig-like_fold"/>
</dbReference>
<evidence type="ECO:0000313" key="5">
    <source>
        <dbReference type="Proteomes" id="UP000004394"/>
    </source>
</evidence>
<dbReference type="Proteomes" id="UP000004394">
    <property type="component" value="Unassembled WGS sequence"/>
</dbReference>
<dbReference type="AlphaFoldDB" id="E0NUU6"/>
<evidence type="ECO:0000259" key="3">
    <source>
        <dbReference type="Pfam" id="PF16404"/>
    </source>
</evidence>
<comment type="caution">
    <text evidence="4">The sequence shown here is derived from an EMBL/GenBank/DDBJ whole genome shotgun (WGS) entry which is preliminary data.</text>
</comment>
<name>E0NUU6_9BACT</name>
<feature type="domain" description="Pesticidal crystal protein Cry22Aa Ig-like" evidence="2">
    <location>
        <begin position="41"/>
        <end position="113"/>
    </location>
</feature>
<feature type="chain" id="PRO_5003138349" description="Pesticidal crystal protein Cry22Aa Ig-like domain-containing protein" evidence="1">
    <location>
        <begin position="26"/>
        <end position="238"/>
    </location>
</feature>
<dbReference type="Pfam" id="PF16403">
    <property type="entry name" value="Bact_surface_Ig-like"/>
    <property type="match status" value="1"/>
</dbReference>
<protein>
    <recommendedName>
        <fullName evidence="6">Pesticidal crystal protein Cry22Aa Ig-like domain-containing protein</fullName>
    </recommendedName>
</protein>
<evidence type="ECO:0008006" key="6">
    <source>
        <dbReference type="Google" id="ProtNLM"/>
    </source>
</evidence>
<dbReference type="Gene3D" id="2.60.40.10">
    <property type="entry name" value="Immunoglobulins"/>
    <property type="match status" value="1"/>
</dbReference>